<proteinExistence type="predicted"/>
<dbReference type="PRINTS" id="PR00412">
    <property type="entry name" value="EPOXHYDRLASE"/>
</dbReference>
<organism evidence="3 4">
    <name type="scientific">Geoalkalibacter halelectricus</name>
    <dbReference type="NCBI Taxonomy" id="2847045"/>
    <lineage>
        <taxon>Bacteria</taxon>
        <taxon>Pseudomonadati</taxon>
        <taxon>Thermodesulfobacteriota</taxon>
        <taxon>Desulfuromonadia</taxon>
        <taxon>Desulfuromonadales</taxon>
        <taxon>Geoalkalibacteraceae</taxon>
        <taxon>Geoalkalibacter</taxon>
    </lineage>
</organism>
<accession>A0ABY5ZP98</accession>
<dbReference type="SUPFAM" id="SSF53474">
    <property type="entry name" value="alpha/beta-Hydrolases"/>
    <property type="match status" value="1"/>
</dbReference>
<dbReference type="RefSeq" id="WP_260748902.1">
    <property type="nucleotide sequence ID" value="NZ_CP092109.1"/>
</dbReference>
<dbReference type="InterPro" id="IPR029058">
    <property type="entry name" value="AB_hydrolase_fold"/>
</dbReference>
<gene>
    <name evidence="3" type="ORF">L9S41_03885</name>
</gene>
<keyword evidence="1 3" id="KW-0378">Hydrolase</keyword>
<dbReference type="EMBL" id="CP092109">
    <property type="protein sequence ID" value="UWZ80546.1"/>
    <property type="molecule type" value="Genomic_DNA"/>
</dbReference>
<dbReference type="InterPro" id="IPR050266">
    <property type="entry name" value="AB_hydrolase_sf"/>
</dbReference>
<dbReference type="InterPro" id="IPR000639">
    <property type="entry name" value="Epox_hydrolase-like"/>
</dbReference>
<dbReference type="GO" id="GO:0016787">
    <property type="term" value="F:hydrolase activity"/>
    <property type="evidence" value="ECO:0007669"/>
    <property type="project" value="UniProtKB-KW"/>
</dbReference>
<evidence type="ECO:0000259" key="2">
    <source>
        <dbReference type="Pfam" id="PF00561"/>
    </source>
</evidence>
<evidence type="ECO:0000313" key="4">
    <source>
        <dbReference type="Proteomes" id="UP001060414"/>
    </source>
</evidence>
<sequence>MKARINGVQIGYDDFGKGPAVLFIHGYPLNRKMWRRQIEPLVNDGFRVILTDLSGFGESELREDAEDLHTHADDLVGLLNYLGVGRAVVCGISMGGYVLFDLLDRYPQRVAGACFVVTRPVGDDVQERVKRAELRRALENGETDRVREAFLRVLLTPTGRKKARSTDMREVCEWVRTADPRSMAAGLKAIGGRKDYTSLIKKLSLPTLVVGAELDQVIHPLHSELLARHLPNCFRAVSLKGGHLVNLEKFQAFNGHLLEFLRTLVPRSRDLSEPVEQPS</sequence>
<evidence type="ECO:0000256" key="1">
    <source>
        <dbReference type="ARBA" id="ARBA00022801"/>
    </source>
</evidence>
<evidence type="ECO:0000313" key="3">
    <source>
        <dbReference type="EMBL" id="UWZ80546.1"/>
    </source>
</evidence>
<dbReference type="PANTHER" id="PTHR43798">
    <property type="entry name" value="MONOACYLGLYCEROL LIPASE"/>
    <property type="match status" value="1"/>
</dbReference>
<keyword evidence="4" id="KW-1185">Reference proteome</keyword>
<dbReference type="PANTHER" id="PTHR43798:SF31">
    <property type="entry name" value="AB HYDROLASE SUPERFAMILY PROTEIN YCLE"/>
    <property type="match status" value="1"/>
</dbReference>
<feature type="domain" description="AB hydrolase-1" evidence="2">
    <location>
        <begin position="19"/>
        <end position="249"/>
    </location>
</feature>
<dbReference type="Proteomes" id="UP001060414">
    <property type="component" value="Chromosome"/>
</dbReference>
<dbReference type="InterPro" id="IPR000073">
    <property type="entry name" value="AB_hydrolase_1"/>
</dbReference>
<reference evidence="3" key="1">
    <citation type="journal article" date="2022" name="Environ. Microbiol.">
        <title>Geoalkalibacter halelectricus SAP #1 sp. nov. possessing extracellular electron transfer and mineral#reducing capabilities from a haloalkaline environment.</title>
        <authorList>
            <person name="Yadav S."/>
            <person name="Singh R."/>
            <person name="Sundharam S.S."/>
            <person name="Chaudhary S."/>
            <person name="Krishnamurthi S."/>
            <person name="Patil S.A."/>
        </authorList>
    </citation>
    <scope>NUCLEOTIDE SEQUENCE</scope>
    <source>
        <strain evidence="3">SAP-1</strain>
    </source>
</reference>
<protein>
    <submittedName>
        <fullName evidence="3">Alpha/beta hydrolase</fullName>
    </submittedName>
</protein>
<dbReference type="Gene3D" id="3.40.50.1820">
    <property type="entry name" value="alpha/beta hydrolase"/>
    <property type="match status" value="1"/>
</dbReference>
<name>A0ABY5ZP98_9BACT</name>
<dbReference type="PRINTS" id="PR00111">
    <property type="entry name" value="ABHYDROLASE"/>
</dbReference>
<dbReference type="Pfam" id="PF00561">
    <property type="entry name" value="Abhydrolase_1"/>
    <property type="match status" value="1"/>
</dbReference>